<dbReference type="Proteomes" id="UP000053989">
    <property type="component" value="Unassembled WGS sequence"/>
</dbReference>
<sequence length="167" mass="18299">MLENEIVTMGAKRFLRRPGFGSVCDGTQPEADLQGCNCRFLHNWMAGLAQLPGSDKARKQLCQIHIVVVATHDMGPFHGLNGRYKNVCYFVSCSGLDSDHLLSVPGDRPTLPCSVLGLLPGISLCPSPTLLQVQKLLLAWFCVGFLLAGPFPLCFLFLQAYFCLVLN</sequence>
<gene>
    <name evidence="2" type="ORF">SCLCIDRAFT_801052</name>
</gene>
<keyword evidence="1" id="KW-1133">Transmembrane helix</keyword>
<evidence type="ECO:0000313" key="2">
    <source>
        <dbReference type="EMBL" id="KIM62459.1"/>
    </source>
</evidence>
<dbReference type="AlphaFoldDB" id="A0A0C3E1S4"/>
<keyword evidence="1" id="KW-0812">Transmembrane</keyword>
<name>A0A0C3E1S4_9AGAM</name>
<protein>
    <submittedName>
        <fullName evidence="2">Uncharacterized protein</fullName>
    </submittedName>
</protein>
<dbReference type="InParanoid" id="A0A0C3E1S4"/>
<reference evidence="3" key="2">
    <citation type="submission" date="2015-01" db="EMBL/GenBank/DDBJ databases">
        <title>Evolutionary Origins and Diversification of the Mycorrhizal Mutualists.</title>
        <authorList>
            <consortium name="DOE Joint Genome Institute"/>
            <consortium name="Mycorrhizal Genomics Consortium"/>
            <person name="Kohler A."/>
            <person name="Kuo A."/>
            <person name="Nagy L.G."/>
            <person name="Floudas D."/>
            <person name="Copeland A."/>
            <person name="Barry K.W."/>
            <person name="Cichocki N."/>
            <person name="Veneault-Fourrey C."/>
            <person name="LaButti K."/>
            <person name="Lindquist E.A."/>
            <person name="Lipzen A."/>
            <person name="Lundell T."/>
            <person name="Morin E."/>
            <person name="Murat C."/>
            <person name="Riley R."/>
            <person name="Ohm R."/>
            <person name="Sun H."/>
            <person name="Tunlid A."/>
            <person name="Henrissat B."/>
            <person name="Grigoriev I.V."/>
            <person name="Hibbett D.S."/>
            <person name="Martin F."/>
        </authorList>
    </citation>
    <scope>NUCLEOTIDE SEQUENCE [LARGE SCALE GENOMIC DNA]</scope>
    <source>
        <strain evidence="3">Foug A</strain>
    </source>
</reference>
<keyword evidence="3" id="KW-1185">Reference proteome</keyword>
<reference evidence="2 3" key="1">
    <citation type="submission" date="2014-04" db="EMBL/GenBank/DDBJ databases">
        <authorList>
            <consortium name="DOE Joint Genome Institute"/>
            <person name="Kuo A."/>
            <person name="Kohler A."/>
            <person name="Nagy L.G."/>
            <person name="Floudas D."/>
            <person name="Copeland A."/>
            <person name="Barry K.W."/>
            <person name="Cichocki N."/>
            <person name="Veneault-Fourrey C."/>
            <person name="LaButti K."/>
            <person name="Lindquist E.A."/>
            <person name="Lipzen A."/>
            <person name="Lundell T."/>
            <person name="Morin E."/>
            <person name="Murat C."/>
            <person name="Sun H."/>
            <person name="Tunlid A."/>
            <person name="Henrissat B."/>
            <person name="Grigoriev I.V."/>
            <person name="Hibbett D.S."/>
            <person name="Martin F."/>
            <person name="Nordberg H.P."/>
            <person name="Cantor M.N."/>
            <person name="Hua S.X."/>
        </authorList>
    </citation>
    <scope>NUCLEOTIDE SEQUENCE [LARGE SCALE GENOMIC DNA]</scope>
    <source>
        <strain evidence="2 3">Foug A</strain>
    </source>
</reference>
<dbReference type="HOGENOM" id="CLU_1595525_0_0_1"/>
<organism evidence="2 3">
    <name type="scientific">Scleroderma citrinum Foug A</name>
    <dbReference type="NCBI Taxonomy" id="1036808"/>
    <lineage>
        <taxon>Eukaryota</taxon>
        <taxon>Fungi</taxon>
        <taxon>Dikarya</taxon>
        <taxon>Basidiomycota</taxon>
        <taxon>Agaricomycotina</taxon>
        <taxon>Agaricomycetes</taxon>
        <taxon>Agaricomycetidae</taxon>
        <taxon>Boletales</taxon>
        <taxon>Sclerodermatineae</taxon>
        <taxon>Sclerodermataceae</taxon>
        <taxon>Scleroderma</taxon>
    </lineage>
</organism>
<accession>A0A0C3E1S4</accession>
<evidence type="ECO:0000313" key="3">
    <source>
        <dbReference type="Proteomes" id="UP000053989"/>
    </source>
</evidence>
<keyword evidence="1" id="KW-0472">Membrane</keyword>
<evidence type="ECO:0000256" key="1">
    <source>
        <dbReference type="SAM" id="Phobius"/>
    </source>
</evidence>
<proteinExistence type="predicted"/>
<dbReference type="EMBL" id="KN822042">
    <property type="protein sequence ID" value="KIM62459.1"/>
    <property type="molecule type" value="Genomic_DNA"/>
</dbReference>
<feature type="transmembrane region" description="Helical" evidence="1">
    <location>
        <begin position="137"/>
        <end position="162"/>
    </location>
</feature>